<name>U7UR69_9FIRM</name>
<proteinExistence type="predicted"/>
<dbReference type="PATRIC" id="fig|1111454.3.peg.539"/>
<dbReference type="AlphaFoldDB" id="U7UR69"/>
<reference evidence="1 2" key="1">
    <citation type="submission" date="2013-09" db="EMBL/GenBank/DDBJ databases">
        <authorList>
            <person name="Durkin A.S."/>
            <person name="Haft D.R."/>
            <person name="McCorrison J."/>
            <person name="Torralba M."/>
            <person name="Gillis M."/>
            <person name="Haft D.H."/>
            <person name="Methe B."/>
            <person name="Sutton G."/>
            <person name="Nelson K.E."/>
        </authorList>
    </citation>
    <scope>NUCLEOTIDE SEQUENCE [LARGE SCALE GENOMIC DNA]</scope>
    <source>
        <strain evidence="1 2">BV3C16-1</strain>
    </source>
</reference>
<evidence type="ECO:0000313" key="2">
    <source>
        <dbReference type="Proteomes" id="UP000017090"/>
    </source>
</evidence>
<evidence type="ECO:0000313" key="1">
    <source>
        <dbReference type="EMBL" id="ERT61820.1"/>
    </source>
</evidence>
<protein>
    <submittedName>
        <fullName evidence="1">Uncharacterized protein</fullName>
    </submittedName>
</protein>
<sequence length="112" mass="12983">MSGTYTAYNKNINGVSSIIVLEKKNNDNLYECSGFYVDENNRKYKKSSTHWVSKFNPDIKQMVADPNNNPLNHRPLFFNEDLSSVGFDKMHTSTFKKVSKSEAQKYDKFVEE</sequence>
<dbReference type="EMBL" id="AWXA01000008">
    <property type="protein sequence ID" value="ERT61820.1"/>
    <property type="molecule type" value="Genomic_DNA"/>
</dbReference>
<dbReference type="STRING" id="1111454.HMPREF1250_2202"/>
<dbReference type="Proteomes" id="UP000017090">
    <property type="component" value="Unassembled WGS sequence"/>
</dbReference>
<organism evidence="1 2">
    <name type="scientific">Megasphaera vaginalis</name>
    <name type="common">ex Srinivasan et al. 2021</name>
    <dbReference type="NCBI Taxonomy" id="1111454"/>
    <lineage>
        <taxon>Bacteria</taxon>
        <taxon>Bacillati</taxon>
        <taxon>Bacillota</taxon>
        <taxon>Negativicutes</taxon>
        <taxon>Veillonellales</taxon>
        <taxon>Veillonellaceae</taxon>
        <taxon>Megasphaera</taxon>
    </lineage>
</organism>
<comment type="caution">
    <text evidence="1">The sequence shown here is derived from an EMBL/GenBank/DDBJ whole genome shotgun (WGS) entry which is preliminary data.</text>
</comment>
<accession>U7UR69</accession>
<keyword evidence="2" id="KW-1185">Reference proteome</keyword>
<gene>
    <name evidence="1" type="ORF">HMPREF1250_2202</name>
</gene>